<dbReference type="Proteomes" id="UP001216595">
    <property type="component" value="Unassembled WGS sequence"/>
</dbReference>
<sequence>MPTVLTLRNIRIAIYTNDHPPPHVHALKGNEAEARFRLNCPQGPVELWDHEGFKLSELNEIGGLVVHNLEAICVKWGEIHG</sequence>
<protein>
    <submittedName>
        <fullName evidence="1">DUF4160 domain-containing protein</fullName>
    </submittedName>
</protein>
<reference evidence="1 2" key="1">
    <citation type="submission" date="2023-01" db="EMBL/GenBank/DDBJ databases">
        <title>Novel species of the genus Asticcacaulis isolated from rivers.</title>
        <authorList>
            <person name="Lu H."/>
        </authorList>
    </citation>
    <scope>NUCLEOTIDE SEQUENCE [LARGE SCALE GENOMIC DNA]</scope>
    <source>
        <strain evidence="1 2">DXS10W</strain>
    </source>
</reference>
<evidence type="ECO:0000313" key="1">
    <source>
        <dbReference type="EMBL" id="MDC7694443.1"/>
    </source>
</evidence>
<dbReference type="EMBL" id="JAQQKW010000004">
    <property type="protein sequence ID" value="MDC7694443.1"/>
    <property type="molecule type" value="Genomic_DNA"/>
</dbReference>
<keyword evidence="2" id="KW-1185">Reference proteome</keyword>
<proteinExistence type="predicted"/>
<dbReference type="InterPro" id="IPR025427">
    <property type="entry name" value="DUF4160"/>
</dbReference>
<gene>
    <name evidence="1" type="ORF">PQU94_09135</name>
</gene>
<comment type="caution">
    <text evidence="1">The sequence shown here is derived from an EMBL/GenBank/DDBJ whole genome shotgun (WGS) entry which is preliminary data.</text>
</comment>
<dbReference type="RefSeq" id="WP_272741150.1">
    <property type="nucleotide sequence ID" value="NZ_JAQQKW010000004.1"/>
</dbReference>
<dbReference type="Pfam" id="PF13711">
    <property type="entry name" value="DUF4160"/>
    <property type="match status" value="1"/>
</dbReference>
<organism evidence="1 2">
    <name type="scientific">Asticcacaulis currens</name>
    <dbReference type="NCBI Taxonomy" id="2984210"/>
    <lineage>
        <taxon>Bacteria</taxon>
        <taxon>Pseudomonadati</taxon>
        <taxon>Pseudomonadota</taxon>
        <taxon>Alphaproteobacteria</taxon>
        <taxon>Caulobacterales</taxon>
        <taxon>Caulobacteraceae</taxon>
        <taxon>Asticcacaulis</taxon>
    </lineage>
</organism>
<evidence type="ECO:0000313" key="2">
    <source>
        <dbReference type="Proteomes" id="UP001216595"/>
    </source>
</evidence>
<name>A0ABT5IE32_9CAUL</name>
<accession>A0ABT5IE32</accession>